<proteinExistence type="predicted"/>
<dbReference type="AlphaFoldDB" id="A0A5B9E8K1"/>
<keyword evidence="2" id="KW-1185">Reference proteome</keyword>
<sequence>MQESTFIWIEQKPLSAELYCYAIRRARCGGKPSFGATVPMLIASLMVLGWMSQPAVAQTAQATAAGSEPRKAIGLQSTPTGPPVDTVVGQATRAQDALLSVRVTARHQNGEAVIGLTAKDFQVRLNGKPATVVSAQPYPIIDPKSEIASIEPVNVVLLLEPEQGRNFWISSAIGEIRKEVKAGVTAHWSVSIVDPNAHLWPATTDQTVLEQELDQIKEEKFDPVQANAWIGSWLAAWQNLLNTPGRHAVVYRPDRTRPAGGQLWSAWLLPQVDHFIESYYLEAAPTPSLKKEKDARNDKQGSQVSYRSSFRDAFNKINANGPGTYNLLISSHTQCGIRFSCTVQTQVGSNEDLIIGSTGQGVRGDREVSYPPILAPALYPPTANYAVSIPEDAPYHPLLPVPLLEQAGATLNQEHSSIHIGGWFFPNLHGGAVNGVITVQGRTDLRDKIRVDLILLDGDGKQHLVERRVSSPQKTGNPGARVVWAEYNPLFYGSYEVIAKSLTTGETAGIRFELYPWTRFDELRVSSTILSTRCSGEPVETALAAPLPGSPPLRENLLDPLNEGTCKWIPLNPKLLHSTETLYARLTVIMVREENSRDQTQFFPGGWMADCILRTPDGKVVVRKATKITTGRYGRWEIAQTFDPEKNRLSPGDYKLEFILRGPDGQTLRSGDQFEVIPPNP</sequence>
<name>A0A5B9E8K1_9BACT</name>
<protein>
    <submittedName>
        <fullName evidence="1">Uncharacterized protein</fullName>
    </submittedName>
</protein>
<accession>A0A5B9E8K1</accession>
<dbReference type="EMBL" id="CP042806">
    <property type="protein sequence ID" value="QEE28562.1"/>
    <property type="molecule type" value="Genomic_DNA"/>
</dbReference>
<evidence type="ECO:0000313" key="2">
    <source>
        <dbReference type="Proteomes" id="UP000321820"/>
    </source>
</evidence>
<dbReference type="RefSeq" id="WP_147647752.1">
    <property type="nucleotide sequence ID" value="NZ_CP042806.1"/>
</dbReference>
<dbReference type="Proteomes" id="UP000321820">
    <property type="component" value="Chromosome"/>
</dbReference>
<gene>
    <name evidence="1" type="ORF">FTW19_11475</name>
</gene>
<reference evidence="1 2" key="1">
    <citation type="submission" date="2019-08" db="EMBL/GenBank/DDBJ databases">
        <title>Complete genome sequence of Terriglobus albidus strain ORNL.</title>
        <authorList>
            <person name="Podar M."/>
        </authorList>
    </citation>
    <scope>NUCLEOTIDE SEQUENCE [LARGE SCALE GENOMIC DNA]</scope>
    <source>
        <strain evidence="1 2">ORNL</strain>
    </source>
</reference>
<evidence type="ECO:0000313" key="1">
    <source>
        <dbReference type="EMBL" id="QEE28562.1"/>
    </source>
</evidence>
<organism evidence="1 2">
    <name type="scientific">Terriglobus albidus</name>
    <dbReference type="NCBI Taxonomy" id="1592106"/>
    <lineage>
        <taxon>Bacteria</taxon>
        <taxon>Pseudomonadati</taxon>
        <taxon>Acidobacteriota</taxon>
        <taxon>Terriglobia</taxon>
        <taxon>Terriglobales</taxon>
        <taxon>Acidobacteriaceae</taxon>
        <taxon>Terriglobus</taxon>
    </lineage>
</organism>
<dbReference type="KEGG" id="talb:FTW19_11475"/>